<dbReference type="Pfam" id="PF13125">
    <property type="entry name" value="DUF3958"/>
    <property type="match status" value="1"/>
</dbReference>
<reference evidence="1" key="1">
    <citation type="submission" date="2021-02" db="EMBL/GenBank/DDBJ databases">
        <title>Infant gut strain persistence is associated with maternal origin, phylogeny, and functional potential including surface adhesion and iron acquisition.</title>
        <authorList>
            <person name="Lou Y.C."/>
        </authorList>
    </citation>
    <scope>NUCLEOTIDE SEQUENCE</scope>
    <source>
        <strain evidence="1">L3_098_011G1_dasL3_098_011G1_concoct_7</strain>
    </source>
</reference>
<evidence type="ECO:0000313" key="1">
    <source>
        <dbReference type="EMBL" id="MBS5358145.1"/>
    </source>
</evidence>
<proteinExistence type="predicted"/>
<dbReference type="EMBL" id="JAGZFP010000005">
    <property type="protein sequence ID" value="MBS5358145.1"/>
    <property type="molecule type" value="Genomic_DNA"/>
</dbReference>
<gene>
    <name evidence="1" type="ORF">KHX87_03415</name>
</gene>
<dbReference type="InterPro" id="IPR025014">
    <property type="entry name" value="DUF3958"/>
</dbReference>
<accession>A0A943HLB4</accession>
<dbReference type="Proteomes" id="UP000709219">
    <property type="component" value="Unassembled WGS sequence"/>
</dbReference>
<name>A0A943HLB4_STRPA</name>
<organism evidence="1 2">
    <name type="scientific">Streptococcus parasanguinis</name>
    <dbReference type="NCBI Taxonomy" id="1318"/>
    <lineage>
        <taxon>Bacteria</taxon>
        <taxon>Bacillati</taxon>
        <taxon>Bacillota</taxon>
        <taxon>Bacilli</taxon>
        <taxon>Lactobacillales</taxon>
        <taxon>Streptococcaceae</taxon>
        <taxon>Streptococcus</taxon>
    </lineage>
</organism>
<comment type="caution">
    <text evidence="1">The sequence shown here is derived from an EMBL/GenBank/DDBJ whole genome shotgun (WGS) entry which is preliminary data.</text>
</comment>
<protein>
    <submittedName>
        <fullName evidence="1">DUF3958 family protein</fullName>
    </submittedName>
</protein>
<sequence>MDYDQRLSELRKKEDQLFQKERAIIKETRKLEEDLNRFEAYSYDANRFLWNVFESYTSSRNFFDHLQEESLHESRKISTSYLEEIDELAIQKRTIEDDLNDIYHERKKLNFEKESDDGNRSLSR</sequence>
<dbReference type="AlphaFoldDB" id="A0A943HLB4"/>
<evidence type="ECO:0000313" key="2">
    <source>
        <dbReference type="Proteomes" id="UP000709219"/>
    </source>
</evidence>